<evidence type="ECO:0000313" key="3">
    <source>
        <dbReference type="Proteomes" id="UP000218164"/>
    </source>
</evidence>
<dbReference type="NCBIfam" id="NF041646">
    <property type="entry name" value="VC0807_fam"/>
    <property type="match status" value="1"/>
</dbReference>
<organism evidence="2 3">
    <name type="scientific">Methanosarcina spelaei</name>
    <dbReference type="NCBI Taxonomy" id="1036679"/>
    <lineage>
        <taxon>Archaea</taxon>
        <taxon>Methanobacteriati</taxon>
        <taxon>Methanobacteriota</taxon>
        <taxon>Stenosarchaea group</taxon>
        <taxon>Methanomicrobia</taxon>
        <taxon>Methanosarcinales</taxon>
        <taxon>Methanosarcinaceae</taxon>
        <taxon>Methanosarcina</taxon>
    </lineage>
</organism>
<accession>A0A2A2HPG5</accession>
<keyword evidence="3" id="KW-1185">Reference proteome</keyword>
<feature type="transmembrane region" description="Helical" evidence="1">
    <location>
        <begin position="115"/>
        <end position="136"/>
    </location>
</feature>
<protein>
    <recommendedName>
        <fullName evidence="4">Intracellular septation protein A</fullName>
    </recommendedName>
</protein>
<feature type="transmembrane region" description="Helical" evidence="1">
    <location>
        <begin position="26"/>
        <end position="45"/>
    </location>
</feature>
<dbReference type="EMBL" id="LMVP01000530">
    <property type="protein sequence ID" value="PAV11103.1"/>
    <property type="molecule type" value="Genomic_DNA"/>
</dbReference>
<dbReference type="Pfam" id="PF04279">
    <property type="entry name" value="IspA"/>
    <property type="match status" value="1"/>
</dbReference>
<dbReference type="InterPro" id="IPR006008">
    <property type="entry name" value="YciB"/>
</dbReference>
<keyword evidence="1" id="KW-0812">Transmembrane</keyword>
<evidence type="ECO:0000313" key="2">
    <source>
        <dbReference type="EMBL" id="PAV11103.1"/>
    </source>
</evidence>
<gene>
    <name evidence="2" type="ORF">ASJ81_11295</name>
</gene>
<dbReference type="AlphaFoldDB" id="A0A2A2HPG5"/>
<evidence type="ECO:0008006" key="4">
    <source>
        <dbReference type="Google" id="ProtNLM"/>
    </source>
</evidence>
<evidence type="ECO:0000256" key="1">
    <source>
        <dbReference type="SAM" id="Phobius"/>
    </source>
</evidence>
<feature type="transmembrane region" description="Helical" evidence="1">
    <location>
        <begin position="51"/>
        <end position="71"/>
    </location>
</feature>
<name>A0A2A2HPG5_9EURY</name>
<feature type="transmembrane region" description="Helical" evidence="1">
    <location>
        <begin position="187"/>
        <end position="210"/>
    </location>
</feature>
<keyword evidence="1" id="KW-1133">Transmembrane helix</keyword>
<keyword evidence="1" id="KW-0472">Membrane</keyword>
<dbReference type="GO" id="GO:0016020">
    <property type="term" value="C:membrane"/>
    <property type="evidence" value="ECO:0007669"/>
    <property type="project" value="InterPro"/>
</dbReference>
<feature type="transmembrane region" description="Helical" evidence="1">
    <location>
        <begin position="157"/>
        <end position="175"/>
    </location>
</feature>
<proteinExistence type="predicted"/>
<dbReference type="Proteomes" id="UP000218164">
    <property type="component" value="Unassembled WGS sequence"/>
</dbReference>
<sequence length="237" mass="27016">MPYNYEIYIKIGKAFAMELKDTIRKIFDLNFLLSVVIPIIIFYALSHFNMVLLGTILAGSWALAAIVFQYTGSRKVNVFAIIVALSAICSAIGLFGTIVFHSPTFYLESPILTDLVFGCIFFGSLFIGKPLIQVFAEYEMKDSFSQKLRMHPKYVSAWRILTTGWGLMCMSQALLRLALLHTASPAVYYSISSVYGSVSTPLFLLFTFWFPKWYWRDLTKGTHAHEYRIVHNKLTVK</sequence>
<comment type="caution">
    <text evidence="2">The sequence shown here is derived from an EMBL/GenBank/DDBJ whole genome shotgun (WGS) entry which is preliminary data.</text>
</comment>
<feature type="transmembrane region" description="Helical" evidence="1">
    <location>
        <begin position="78"/>
        <end position="100"/>
    </location>
</feature>
<reference evidence="2 3" key="1">
    <citation type="journal article" date="2017" name="BMC Genomics">
        <title>Genomic analysis of methanogenic archaea reveals a shift towards energy conservation.</title>
        <authorList>
            <person name="Gilmore S.P."/>
            <person name="Henske J.K."/>
            <person name="Sexton J.A."/>
            <person name="Solomon K.V."/>
            <person name="Seppala S."/>
            <person name="Yoo J.I."/>
            <person name="Huyett L.M."/>
            <person name="Pressman A."/>
            <person name="Cogan J.Z."/>
            <person name="Kivenson V."/>
            <person name="Peng X."/>
            <person name="Tan Y."/>
            <person name="Valentine D.L."/>
            <person name="O'Malley M.A."/>
        </authorList>
    </citation>
    <scope>NUCLEOTIDE SEQUENCE [LARGE SCALE GENOMIC DNA]</scope>
    <source>
        <strain evidence="2 3">MC-15</strain>
    </source>
</reference>